<dbReference type="InterPro" id="IPR023271">
    <property type="entry name" value="Aquaporin-like"/>
</dbReference>
<accession>A0AA35SVN5</accession>
<feature type="transmembrane region" description="Helical" evidence="9">
    <location>
        <begin position="38"/>
        <end position="56"/>
    </location>
</feature>
<reference evidence="10" key="1">
    <citation type="submission" date="2023-03" db="EMBL/GenBank/DDBJ databases">
        <authorList>
            <person name="Steffen K."/>
            <person name="Cardenas P."/>
        </authorList>
    </citation>
    <scope>NUCLEOTIDE SEQUENCE</scope>
</reference>
<keyword evidence="6 9" id="KW-0472">Membrane</keyword>
<evidence type="ECO:0000256" key="1">
    <source>
        <dbReference type="ARBA" id="ARBA00004141"/>
    </source>
</evidence>
<evidence type="ECO:0000256" key="7">
    <source>
        <dbReference type="RuleBase" id="RU000477"/>
    </source>
</evidence>
<feature type="transmembrane region" description="Helical" evidence="9">
    <location>
        <begin position="123"/>
        <end position="142"/>
    </location>
</feature>
<dbReference type="PANTHER" id="PTHR45724">
    <property type="entry name" value="AQUAPORIN NIP2-1"/>
    <property type="match status" value="1"/>
</dbReference>
<dbReference type="InterPro" id="IPR000425">
    <property type="entry name" value="MIP"/>
</dbReference>
<proteinExistence type="inferred from homology"/>
<dbReference type="InterPro" id="IPR034294">
    <property type="entry name" value="Aquaporin_transptr"/>
</dbReference>
<evidence type="ECO:0000256" key="6">
    <source>
        <dbReference type="ARBA" id="ARBA00023136"/>
    </source>
</evidence>
<dbReference type="Gene3D" id="1.20.1080.10">
    <property type="entry name" value="Glycerol uptake facilitator protein"/>
    <property type="match status" value="1"/>
</dbReference>
<feature type="transmembrane region" description="Helical" evidence="9">
    <location>
        <begin position="77"/>
        <end position="103"/>
    </location>
</feature>
<dbReference type="GO" id="GO:0016020">
    <property type="term" value="C:membrane"/>
    <property type="evidence" value="ECO:0007669"/>
    <property type="project" value="UniProtKB-SubCell"/>
</dbReference>
<organism evidence="10 11">
    <name type="scientific">Geodia barretti</name>
    <name type="common">Barrett's horny sponge</name>
    <dbReference type="NCBI Taxonomy" id="519541"/>
    <lineage>
        <taxon>Eukaryota</taxon>
        <taxon>Metazoa</taxon>
        <taxon>Porifera</taxon>
        <taxon>Demospongiae</taxon>
        <taxon>Heteroscleromorpha</taxon>
        <taxon>Tetractinellida</taxon>
        <taxon>Astrophorina</taxon>
        <taxon>Geodiidae</taxon>
        <taxon>Geodia</taxon>
    </lineage>
</organism>
<feature type="transmembrane region" description="Helical" evidence="9">
    <location>
        <begin position="7"/>
        <end position="26"/>
    </location>
</feature>
<evidence type="ECO:0000256" key="5">
    <source>
        <dbReference type="ARBA" id="ARBA00022989"/>
    </source>
</evidence>
<feature type="transmembrane region" description="Helical" evidence="9">
    <location>
        <begin position="149"/>
        <end position="174"/>
    </location>
</feature>
<dbReference type="SUPFAM" id="SSF81338">
    <property type="entry name" value="Aquaporin-like"/>
    <property type="match status" value="1"/>
</dbReference>
<gene>
    <name evidence="10" type="ORF">GBAR_LOCUS19945</name>
</gene>
<sequence length="255" mass="26501">MILLKRLAAELIGTFGMVFAGTGAIMINELSGGKVTHLGMGITFGLIVAAMIFTFGSKSGAHINPAVTLGFASTRRIRWGVAAYYIPAQLAGGILASLALYYLLGPAANMGATLPSGSVEQSLVLEGILTFILMAIIMSLSIEPRIAGPVAALAIGGTVGLEAIFAGPISGASMNPARSPLAPALVGWEWYGHWAYWVGPIAGAALGAVVVCWLKGVRIFGSEEAKEAENATDEDQELALKGREQRSSRPAEEAD</sequence>
<evidence type="ECO:0000256" key="8">
    <source>
        <dbReference type="SAM" id="MobiDB-lite"/>
    </source>
</evidence>
<dbReference type="InterPro" id="IPR022357">
    <property type="entry name" value="MIP_CS"/>
</dbReference>
<evidence type="ECO:0000256" key="4">
    <source>
        <dbReference type="ARBA" id="ARBA00022692"/>
    </source>
</evidence>
<comment type="caution">
    <text evidence="10">The sequence shown here is derived from an EMBL/GenBank/DDBJ whole genome shotgun (WGS) entry which is preliminary data.</text>
</comment>
<comment type="subcellular location">
    <subcellularLocation>
        <location evidence="1">Membrane</location>
        <topology evidence="1">Multi-pass membrane protein</topology>
    </subcellularLocation>
</comment>
<protein>
    <submittedName>
        <fullName evidence="10">Probable aquaporin NIP4-2</fullName>
    </submittedName>
</protein>
<dbReference type="Proteomes" id="UP001174909">
    <property type="component" value="Unassembled WGS sequence"/>
</dbReference>
<evidence type="ECO:0000256" key="3">
    <source>
        <dbReference type="ARBA" id="ARBA00022448"/>
    </source>
</evidence>
<dbReference type="AlphaFoldDB" id="A0AA35SVN5"/>
<dbReference type="PANTHER" id="PTHR45724:SF13">
    <property type="entry name" value="AQUAPORIN NIP1-1-RELATED"/>
    <property type="match status" value="1"/>
</dbReference>
<evidence type="ECO:0000256" key="2">
    <source>
        <dbReference type="ARBA" id="ARBA00006175"/>
    </source>
</evidence>
<keyword evidence="5 9" id="KW-1133">Transmembrane helix</keyword>
<evidence type="ECO:0000256" key="9">
    <source>
        <dbReference type="SAM" id="Phobius"/>
    </source>
</evidence>
<feature type="compositionally biased region" description="Basic and acidic residues" evidence="8">
    <location>
        <begin position="238"/>
        <end position="255"/>
    </location>
</feature>
<dbReference type="PROSITE" id="PS00221">
    <property type="entry name" value="MIP"/>
    <property type="match status" value="1"/>
</dbReference>
<dbReference type="GO" id="GO:0015267">
    <property type="term" value="F:channel activity"/>
    <property type="evidence" value="ECO:0007669"/>
    <property type="project" value="InterPro"/>
</dbReference>
<feature type="region of interest" description="Disordered" evidence="8">
    <location>
        <begin position="225"/>
        <end position="255"/>
    </location>
</feature>
<dbReference type="EMBL" id="CASHTH010002811">
    <property type="protein sequence ID" value="CAI8035601.1"/>
    <property type="molecule type" value="Genomic_DNA"/>
</dbReference>
<evidence type="ECO:0000313" key="11">
    <source>
        <dbReference type="Proteomes" id="UP001174909"/>
    </source>
</evidence>
<evidence type="ECO:0000313" key="10">
    <source>
        <dbReference type="EMBL" id="CAI8035601.1"/>
    </source>
</evidence>
<dbReference type="PRINTS" id="PR00783">
    <property type="entry name" value="MINTRINSICP"/>
</dbReference>
<keyword evidence="11" id="KW-1185">Reference proteome</keyword>
<feature type="transmembrane region" description="Helical" evidence="9">
    <location>
        <begin position="194"/>
        <end position="214"/>
    </location>
</feature>
<comment type="similarity">
    <text evidence="2 7">Belongs to the MIP/aquaporin (TC 1.A.8) family.</text>
</comment>
<name>A0AA35SVN5_GEOBA</name>
<keyword evidence="3 7" id="KW-0813">Transport</keyword>
<dbReference type="Pfam" id="PF00230">
    <property type="entry name" value="MIP"/>
    <property type="match status" value="1"/>
</dbReference>
<keyword evidence="4 7" id="KW-0812">Transmembrane</keyword>